<accession>A0A3Q0FV97</accession>
<dbReference type="Proteomes" id="UP000189705">
    <property type="component" value="Unplaced"/>
</dbReference>
<name>A0A3Q0FV97_ALLSI</name>
<dbReference type="KEGG" id="asn:106723314"/>
<dbReference type="GO" id="GO:0005829">
    <property type="term" value="C:cytosol"/>
    <property type="evidence" value="ECO:0007669"/>
    <property type="project" value="TreeGrafter"/>
</dbReference>
<evidence type="ECO:0000313" key="4">
    <source>
        <dbReference type="Proteomes" id="UP000189705"/>
    </source>
</evidence>
<dbReference type="GO" id="GO:0005811">
    <property type="term" value="C:lipid droplet"/>
    <property type="evidence" value="ECO:0007669"/>
    <property type="project" value="UniProtKB-SubCell"/>
</dbReference>
<dbReference type="STRING" id="38654.A0A3Q0FV97"/>
<protein>
    <submittedName>
        <fullName evidence="5">Perilipin-3-like</fullName>
    </submittedName>
</protein>
<keyword evidence="4" id="KW-1185">Reference proteome</keyword>
<dbReference type="GO" id="GO:0010890">
    <property type="term" value="P:positive regulation of triglyceride storage"/>
    <property type="evidence" value="ECO:0007669"/>
    <property type="project" value="TreeGrafter"/>
</dbReference>
<comment type="similarity">
    <text evidence="2">Belongs to the perilipin family.</text>
</comment>
<dbReference type="GO" id="GO:0019915">
    <property type="term" value="P:lipid storage"/>
    <property type="evidence" value="ECO:0007669"/>
    <property type="project" value="TreeGrafter"/>
</dbReference>
<evidence type="ECO:0000256" key="2">
    <source>
        <dbReference type="ARBA" id="ARBA00006311"/>
    </source>
</evidence>
<dbReference type="AlphaFoldDB" id="A0A3Q0FV97"/>
<proteinExistence type="inferred from homology"/>
<reference evidence="5" key="1">
    <citation type="submission" date="2025-08" db="UniProtKB">
        <authorList>
            <consortium name="RefSeq"/>
        </authorList>
    </citation>
    <scope>IDENTIFICATION</scope>
</reference>
<dbReference type="Pfam" id="PF03036">
    <property type="entry name" value="Perilipin"/>
    <property type="match status" value="1"/>
</dbReference>
<dbReference type="PANTHER" id="PTHR14024">
    <property type="entry name" value="PERILIPIN"/>
    <property type="match status" value="1"/>
</dbReference>
<dbReference type="InParanoid" id="A0A3Q0FV97"/>
<organism evidence="4 5">
    <name type="scientific">Alligator sinensis</name>
    <name type="common">Chinese alligator</name>
    <dbReference type="NCBI Taxonomy" id="38654"/>
    <lineage>
        <taxon>Eukaryota</taxon>
        <taxon>Metazoa</taxon>
        <taxon>Chordata</taxon>
        <taxon>Craniata</taxon>
        <taxon>Vertebrata</taxon>
        <taxon>Euteleostomi</taxon>
        <taxon>Archelosauria</taxon>
        <taxon>Archosauria</taxon>
        <taxon>Crocodylia</taxon>
        <taxon>Alligatoridae</taxon>
        <taxon>Alligatorinae</taxon>
        <taxon>Alligator</taxon>
    </lineage>
</organism>
<evidence type="ECO:0000256" key="1">
    <source>
        <dbReference type="ARBA" id="ARBA00004502"/>
    </source>
</evidence>
<dbReference type="InterPro" id="IPR004279">
    <property type="entry name" value="Perilipin"/>
</dbReference>
<dbReference type="GeneID" id="106723314"/>
<sequence>MELGKTEQWVDHYLPMMAEELAALAASLQGAEVAPLEQQKQQQSYYVCLGSLSTRLQQRAYQHSLGKMRCARQSALEALVQLQQAVDLGIIGAGLQELASLDMYLDKSASRGCVQDLGTKGT</sequence>
<evidence type="ECO:0000313" key="5">
    <source>
        <dbReference type="RefSeq" id="XP_025051259.1"/>
    </source>
</evidence>
<evidence type="ECO:0000256" key="3">
    <source>
        <dbReference type="ARBA" id="ARBA00022677"/>
    </source>
</evidence>
<dbReference type="Gene3D" id="1.20.120.340">
    <property type="entry name" value="Flagellar protein FliS"/>
    <property type="match status" value="1"/>
</dbReference>
<dbReference type="Gene3D" id="3.30.720.170">
    <property type="entry name" value="Perilipin, alpha-beta domain"/>
    <property type="match status" value="1"/>
</dbReference>
<dbReference type="SUPFAM" id="SSF109775">
    <property type="entry name" value="Mannose-6-phosphate receptor binding protein 1 (Tip47), C-terminal domain"/>
    <property type="match status" value="1"/>
</dbReference>
<keyword evidence="3" id="KW-0551">Lipid droplet</keyword>
<dbReference type="RefSeq" id="XP_025051259.1">
    <property type="nucleotide sequence ID" value="XM_025195474.1"/>
</dbReference>
<dbReference type="PANTHER" id="PTHR14024:SF11">
    <property type="entry name" value="PERILIPIN-3"/>
    <property type="match status" value="1"/>
</dbReference>
<comment type="subcellular location">
    <subcellularLocation>
        <location evidence="1">Lipid droplet</location>
    </subcellularLocation>
</comment>
<gene>
    <name evidence="5" type="primary">LOC106723314</name>
</gene>